<sequence>MVTTEIDGERARERHR</sequence>
<proteinExistence type="predicted"/>
<evidence type="ECO:0000313" key="2">
    <source>
        <dbReference type="Proteomes" id="UP000265520"/>
    </source>
</evidence>
<feature type="non-terminal residue" evidence="1">
    <location>
        <position position="16"/>
    </location>
</feature>
<protein>
    <submittedName>
        <fullName evidence="1">Uncharacterized protein</fullName>
    </submittedName>
</protein>
<accession>A0A392RMI7</accession>
<keyword evidence="2" id="KW-1185">Reference proteome</keyword>
<name>A0A392RMI7_9FABA</name>
<comment type="caution">
    <text evidence="1">The sequence shown here is derived from an EMBL/GenBank/DDBJ whole genome shotgun (WGS) entry which is preliminary data.</text>
</comment>
<dbReference type="AlphaFoldDB" id="A0A392RMI7"/>
<dbReference type="EMBL" id="LXQA010237094">
    <property type="protein sequence ID" value="MCI36756.1"/>
    <property type="molecule type" value="Genomic_DNA"/>
</dbReference>
<reference evidence="1 2" key="1">
    <citation type="journal article" date="2018" name="Front. Plant Sci.">
        <title>Red Clover (Trifolium pratense) and Zigzag Clover (T. medium) - A Picture of Genomic Similarities and Differences.</title>
        <authorList>
            <person name="Dluhosova J."/>
            <person name="Istvanek J."/>
            <person name="Nedelnik J."/>
            <person name="Repkova J."/>
        </authorList>
    </citation>
    <scope>NUCLEOTIDE SEQUENCE [LARGE SCALE GENOMIC DNA]</scope>
    <source>
        <strain evidence="2">cv. 10/8</strain>
        <tissue evidence="1">Leaf</tissue>
    </source>
</reference>
<evidence type="ECO:0000313" key="1">
    <source>
        <dbReference type="EMBL" id="MCI36756.1"/>
    </source>
</evidence>
<organism evidence="1 2">
    <name type="scientific">Trifolium medium</name>
    <dbReference type="NCBI Taxonomy" id="97028"/>
    <lineage>
        <taxon>Eukaryota</taxon>
        <taxon>Viridiplantae</taxon>
        <taxon>Streptophyta</taxon>
        <taxon>Embryophyta</taxon>
        <taxon>Tracheophyta</taxon>
        <taxon>Spermatophyta</taxon>
        <taxon>Magnoliopsida</taxon>
        <taxon>eudicotyledons</taxon>
        <taxon>Gunneridae</taxon>
        <taxon>Pentapetalae</taxon>
        <taxon>rosids</taxon>
        <taxon>fabids</taxon>
        <taxon>Fabales</taxon>
        <taxon>Fabaceae</taxon>
        <taxon>Papilionoideae</taxon>
        <taxon>50 kb inversion clade</taxon>
        <taxon>NPAAA clade</taxon>
        <taxon>Hologalegina</taxon>
        <taxon>IRL clade</taxon>
        <taxon>Trifolieae</taxon>
        <taxon>Trifolium</taxon>
    </lineage>
</organism>
<dbReference type="Proteomes" id="UP000265520">
    <property type="component" value="Unassembled WGS sequence"/>
</dbReference>